<feature type="compositionally biased region" description="Basic residues" evidence="1">
    <location>
        <begin position="22"/>
        <end position="38"/>
    </location>
</feature>
<proteinExistence type="predicted"/>
<dbReference type="Proteomes" id="UP000799750">
    <property type="component" value="Unassembled WGS sequence"/>
</dbReference>
<reference evidence="2" key="1">
    <citation type="journal article" date="2020" name="Stud. Mycol.">
        <title>101 Dothideomycetes genomes: a test case for predicting lifestyles and emergence of pathogens.</title>
        <authorList>
            <person name="Haridas S."/>
            <person name="Albert R."/>
            <person name="Binder M."/>
            <person name="Bloem J."/>
            <person name="Labutti K."/>
            <person name="Salamov A."/>
            <person name="Andreopoulos B."/>
            <person name="Baker S."/>
            <person name="Barry K."/>
            <person name="Bills G."/>
            <person name="Bluhm B."/>
            <person name="Cannon C."/>
            <person name="Castanera R."/>
            <person name="Culley D."/>
            <person name="Daum C."/>
            <person name="Ezra D."/>
            <person name="Gonzalez J."/>
            <person name="Henrissat B."/>
            <person name="Kuo A."/>
            <person name="Liang C."/>
            <person name="Lipzen A."/>
            <person name="Lutzoni F."/>
            <person name="Magnuson J."/>
            <person name="Mondo S."/>
            <person name="Nolan M."/>
            <person name="Ohm R."/>
            <person name="Pangilinan J."/>
            <person name="Park H.-J."/>
            <person name="Ramirez L."/>
            <person name="Alfaro M."/>
            <person name="Sun H."/>
            <person name="Tritt A."/>
            <person name="Yoshinaga Y."/>
            <person name="Zwiers L.-H."/>
            <person name="Turgeon B."/>
            <person name="Goodwin S."/>
            <person name="Spatafora J."/>
            <person name="Crous P."/>
            <person name="Grigoriev I."/>
        </authorList>
    </citation>
    <scope>NUCLEOTIDE SEQUENCE</scope>
    <source>
        <strain evidence="2">CBS 269.34</strain>
    </source>
</reference>
<organism evidence="2 3">
    <name type="scientific">Lophium mytilinum</name>
    <dbReference type="NCBI Taxonomy" id="390894"/>
    <lineage>
        <taxon>Eukaryota</taxon>
        <taxon>Fungi</taxon>
        <taxon>Dikarya</taxon>
        <taxon>Ascomycota</taxon>
        <taxon>Pezizomycotina</taxon>
        <taxon>Dothideomycetes</taxon>
        <taxon>Pleosporomycetidae</taxon>
        <taxon>Mytilinidiales</taxon>
        <taxon>Mytilinidiaceae</taxon>
        <taxon>Lophium</taxon>
    </lineage>
</organism>
<evidence type="ECO:0000313" key="3">
    <source>
        <dbReference type="Proteomes" id="UP000799750"/>
    </source>
</evidence>
<feature type="region of interest" description="Disordered" evidence="1">
    <location>
        <begin position="1"/>
        <end position="84"/>
    </location>
</feature>
<dbReference type="AlphaFoldDB" id="A0A6A6Q8U2"/>
<evidence type="ECO:0000256" key="1">
    <source>
        <dbReference type="SAM" id="MobiDB-lite"/>
    </source>
</evidence>
<keyword evidence="3" id="KW-1185">Reference proteome</keyword>
<sequence length="101" mass="11443">MPPFRKAASCPPSGGNKDNAARKNKKRSRKSKLRKKKRDNLDSSDSSSSSSLSNSNNSPRGRSYNRHRSKRHYLRSRSRSPSRNYVADALEFDGNKLLYLG</sequence>
<feature type="compositionally biased region" description="Low complexity" evidence="1">
    <location>
        <begin position="43"/>
        <end position="58"/>
    </location>
</feature>
<name>A0A6A6Q8U2_9PEZI</name>
<accession>A0A6A6Q8U2</accession>
<gene>
    <name evidence="2" type="ORF">BU16DRAFT_545178</name>
</gene>
<feature type="compositionally biased region" description="Basic residues" evidence="1">
    <location>
        <begin position="63"/>
        <end position="80"/>
    </location>
</feature>
<protein>
    <submittedName>
        <fullName evidence="2">Uncharacterized protein</fullName>
    </submittedName>
</protein>
<dbReference type="EMBL" id="MU004201">
    <property type="protein sequence ID" value="KAF2488735.1"/>
    <property type="molecule type" value="Genomic_DNA"/>
</dbReference>
<evidence type="ECO:0000313" key="2">
    <source>
        <dbReference type="EMBL" id="KAF2488735.1"/>
    </source>
</evidence>